<evidence type="ECO:0000256" key="1">
    <source>
        <dbReference type="ARBA" id="ARBA00006484"/>
    </source>
</evidence>
<evidence type="ECO:0000256" key="2">
    <source>
        <dbReference type="ARBA" id="ARBA00022857"/>
    </source>
</evidence>
<dbReference type="Gene3D" id="3.40.50.720">
    <property type="entry name" value="NAD(P)-binding Rossmann-like Domain"/>
    <property type="match status" value="1"/>
</dbReference>
<dbReference type="PRINTS" id="PR00080">
    <property type="entry name" value="SDRFAMILY"/>
</dbReference>
<sequence length="244" mass="26013">MAEALAEAGGEVHCLDHQDAPSEEFYKAAEQMDRAPGAGSLHYKTVDITHRQSLDKTVGTISEKHKRLDGLVAAAGVVQVAPAIDYEMENAKKLMDVNLLGVLSTADACASAMMKYKSRGSICLIASMSGMIANKGMLSSMYNSSKAGVIQLARNLSMEWSRVQADGSGGIRVNSLSPGHVVTPMVMQTLKEAPGAREVWEAENMMGRLGEPSEFRGAALFLLSNASSFMTGSNLIMDGGHTAW</sequence>
<comment type="caution">
    <text evidence="4">The sequence shown here is derived from an EMBL/GenBank/DDBJ whole genome shotgun (WGS) entry which is preliminary data.</text>
</comment>
<dbReference type="InterPro" id="IPR036291">
    <property type="entry name" value="NAD(P)-bd_dom_sf"/>
</dbReference>
<gene>
    <name evidence="4" type="ORF">WHR41_09034</name>
</gene>
<dbReference type="GeneID" id="96010476"/>
<dbReference type="InterPro" id="IPR020904">
    <property type="entry name" value="Sc_DH/Rdtase_CS"/>
</dbReference>
<evidence type="ECO:0000256" key="3">
    <source>
        <dbReference type="ARBA" id="ARBA00023002"/>
    </source>
</evidence>
<reference evidence="4 5" key="1">
    <citation type="journal article" date="2020" name="Microbiol. Resour. Announc.">
        <title>Draft Genome Sequence of a Cladosporium Species Isolated from the Mesophotic Ascidian Didemnum maculosum.</title>
        <authorList>
            <person name="Gioti A."/>
            <person name="Siaperas R."/>
            <person name="Nikolaivits E."/>
            <person name="Le Goff G."/>
            <person name="Ouazzani J."/>
            <person name="Kotoulas G."/>
            <person name="Topakas E."/>
        </authorList>
    </citation>
    <scope>NUCLEOTIDE SEQUENCE [LARGE SCALE GENOMIC DNA]</scope>
    <source>
        <strain evidence="4 5">TM138-S3</strain>
    </source>
</reference>
<dbReference type="GO" id="GO:0016616">
    <property type="term" value="F:oxidoreductase activity, acting on the CH-OH group of donors, NAD or NADP as acceptor"/>
    <property type="evidence" value="ECO:0007669"/>
    <property type="project" value="UniProtKB-ARBA"/>
</dbReference>
<dbReference type="PANTHER" id="PTHR43008:SF10">
    <property type="entry name" value="CHAIN DEHYDROGENASE_OXIDOREDUCTASE, PUTATIVE (AFU_ORTHOLOGUE AFUA_2G15740)-RELATED"/>
    <property type="match status" value="1"/>
</dbReference>
<dbReference type="PANTHER" id="PTHR43008">
    <property type="entry name" value="BENZIL REDUCTASE"/>
    <property type="match status" value="1"/>
</dbReference>
<organism evidence="4 5">
    <name type="scientific">Cladosporium halotolerans</name>
    <dbReference type="NCBI Taxonomy" id="1052096"/>
    <lineage>
        <taxon>Eukaryota</taxon>
        <taxon>Fungi</taxon>
        <taxon>Dikarya</taxon>
        <taxon>Ascomycota</taxon>
        <taxon>Pezizomycotina</taxon>
        <taxon>Dothideomycetes</taxon>
        <taxon>Dothideomycetidae</taxon>
        <taxon>Cladosporiales</taxon>
        <taxon>Cladosporiaceae</taxon>
        <taxon>Cladosporium</taxon>
    </lineage>
</organism>
<keyword evidence="2" id="KW-0521">NADP</keyword>
<name>A0AB34KFM4_9PEZI</name>
<comment type="similarity">
    <text evidence="1">Belongs to the short-chain dehydrogenases/reductases (SDR) family.</text>
</comment>
<proteinExistence type="inferred from homology"/>
<protein>
    <submittedName>
        <fullName evidence="4">Uncharacterized protein</fullName>
    </submittedName>
</protein>
<dbReference type="Pfam" id="PF13561">
    <property type="entry name" value="adh_short_C2"/>
    <property type="match status" value="1"/>
</dbReference>
<keyword evidence="5" id="KW-1185">Reference proteome</keyword>
<dbReference type="PRINTS" id="PR00081">
    <property type="entry name" value="GDHRDH"/>
</dbReference>
<evidence type="ECO:0000313" key="4">
    <source>
        <dbReference type="EMBL" id="KAL1582145.1"/>
    </source>
</evidence>
<dbReference type="InterPro" id="IPR002347">
    <property type="entry name" value="SDR_fam"/>
</dbReference>
<dbReference type="SUPFAM" id="SSF51735">
    <property type="entry name" value="NAD(P)-binding Rossmann-fold domains"/>
    <property type="match status" value="1"/>
</dbReference>
<dbReference type="GO" id="GO:0050664">
    <property type="term" value="F:oxidoreductase activity, acting on NAD(P)H, oxygen as acceptor"/>
    <property type="evidence" value="ECO:0007669"/>
    <property type="project" value="TreeGrafter"/>
</dbReference>
<dbReference type="Proteomes" id="UP000803884">
    <property type="component" value="Unassembled WGS sequence"/>
</dbReference>
<evidence type="ECO:0000313" key="5">
    <source>
        <dbReference type="Proteomes" id="UP000803884"/>
    </source>
</evidence>
<dbReference type="EMBL" id="JAAQHG020000062">
    <property type="protein sequence ID" value="KAL1582145.1"/>
    <property type="molecule type" value="Genomic_DNA"/>
</dbReference>
<accession>A0AB34KFM4</accession>
<dbReference type="AlphaFoldDB" id="A0AB34KFM4"/>
<dbReference type="RefSeq" id="XP_069225252.1">
    <property type="nucleotide sequence ID" value="XM_069377638.1"/>
</dbReference>
<dbReference type="PROSITE" id="PS00061">
    <property type="entry name" value="ADH_SHORT"/>
    <property type="match status" value="1"/>
</dbReference>
<keyword evidence="3" id="KW-0560">Oxidoreductase</keyword>